<gene>
    <name evidence="2" type="ORF">AAE3_LOCUS1640</name>
</gene>
<accession>A0A8S0XKP9</accession>
<evidence type="ECO:0000313" key="2">
    <source>
        <dbReference type="EMBL" id="CAA7259597.1"/>
    </source>
</evidence>
<sequence>MALPDTDCAGLLLWMQLGDISRSAPPAPPVASSSSSGTAAILTALLFAGADVSLPARQLNPLPPSPPAQRAAINHLIVELGRPLHPQPGPEYFAEICQQHNMDDDDNYTAEAEEWDSDEDEPDNDHEDEQTNLPPPTHVKQEFMEIYIHQHDAAHSGSEEAEEDPEPDFEQGANRFLVPAHACGTVIELDSTPSPPPSPSPLHLSPCDVFRGYIHYPSIDLAYQHIKQEEIIFLHRVLIWDIPGIESTPERYVTNCNWTIRRTKELMELTSIHNQDLLHIDARLDWFRARLHDTLAAATNASSASGSGAPSASNASDS</sequence>
<feature type="region of interest" description="Disordered" evidence="1">
    <location>
        <begin position="111"/>
        <end position="136"/>
    </location>
</feature>
<keyword evidence="3" id="KW-1185">Reference proteome</keyword>
<protein>
    <submittedName>
        <fullName evidence="2">Uncharacterized protein</fullName>
    </submittedName>
</protein>
<proteinExistence type="predicted"/>
<dbReference type="AlphaFoldDB" id="A0A8S0XKP9"/>
<feature type="compositionally biased region" description="Acidic residues" evidence="1">
    <location>
        <begin position="111"/>
        <end position="130"/>
    </location>
</feature>
<evidence type="ECO:0000313" key="3">
    <source>
        <dbReference type="Proteomes" id="UP000467700"/>
    </source>
</evidence>
<dbReference type="Proteomes" id="UP000467700">
    <property type="component" value="Unassembled WGS sequence"/>
</dbReference>
<name>A0A8S0XKP9_CYCAE</name>
<comment type="caution">
    <text evidence="2">The sequence shown here is derived from an EMBL/GenBank/DDBJ whole genome shotgun (WGS) entry which is preliminary data.</text>
</comment>
<dbReference type="EMBL" id="CACVBS010000024">
    <property type="protein sequence ID" value="CAA7259597.1"/>
    <property type="molecule type" value="Genomic_DNA"/>
</dbReference>
<organism evidence="2 3">
    <name type="scientific">Cyclocybe aegerita</name>
    <name type="common">Black poplar mushroom</name>
    <name type="synonym">Agrocybe aegerita</name>
    <dbReference type="NCBI Taxonomy" id="1973307"/>
    <lineage>
        <taxon>Eukaryota</taxon>
        <taxon>Fungi</taxon>
        <taxon>Dikarya</taxon>
        <taxon>Basidiomycota</taxon>
        <taxon>Agaricomycotina</taxon>
        <taxon>Agaricomycetes</taxon>
        <taxon>Agaricomycetidae</taxon>
        <taxon>Agaricales</taxon>
        <taxon>Agaricineae</taxon>
        <taxon>Bolbitiaceae</taxon>
        <taxon>Cyclocybe</taxon>
    </lineage>
</organism>
<reference evidence="2 3" key="1">
    <citation type="submission" date="2020-01" db="EMBL/GenBank/DDBJ databases">
        <authorList>
            <person name="Gupta K D."/>
        </authorList>
    </citation>
    <scope>NUCLEOTIDE SEQUENCE [LARGE SCALE GENOMIC DNA]</scope>
</reference>
<evidence type="ECO:0000256" key="1">
    <source>
        <dbReference type="SAM" id="MobiDB-lite"/>
    </source>
</evidence>